<feature type="compositionally biased region" description="Pro residues" evidence="10">
    <location>
        <begin position="560"/>
        <end position="569"/>
    </location>
</feature>
<dbReference type="AlphaFoldDB" id="A0A2A2LLM7"/>
<comment type="subcellular location">
    <subcellularLocation>
        <location evidence="1 9">Golgi apparatus</location>
        <location evidence="1 9">Golgi stack membrane</location>
        <topology evidence="1 9">Single-pass type II membrane protein</topology>
    </subcellularLocation>
</comment>
<evidence type="ECO:0000256" key="8">
    <source>
        <dbReference type="ARBA" id="ARBA00023136"/>
    </source>
</evidence>
<dbReference type="EC" id="2.4.1.-" evidence="9"/>
<evidence type="ECO:0000313" key="12">
    <source>
        <dbReference type="Proteomes" id="UP000218231"/>
    </source>
</evidence>
<evidence type="ECO:0000256" key="6">
    <source>
        <dbReference type="ARBA" id="ARBA00022989"/>
    </source>
</evidence>
<keyword evidence="6 9" id="KW-1133">Transmembrane helix</keyword>
<dbReference type="PANTHER" id="PTHR12369:SF13">
    <property type="entry name" value="HEXOSYLTRANSFERASE"/>
    <property type="match status" value="1"/>
</dbReference>
<dbReference type="GO" id="GO:0032580">
    <property type="term" value="C:Golgi cisterna membrane"/>
    <property type="evidence" value="ECO:0007669"/>
    <property type="project" value="UniProtKB-SubCell"/>
</dbReference>
<accession>A0A2A2LLM7</accession>
<gene>
    <name evidence="11" type="ORF">WR25_03483</name>
</gene>
<evidence type="ECO:0000256" key="2">
    <source>
        <dbReference type="ARBA" id="ARBA00009239"/>
    </source>
</evidence>
<feature type="transmembrane region" description="Helical" evidence="9">
    <location>
        <begin position="7"/>
        <end position="25"/>
    </location>
</feature>
<keyword evidence="4 9" id="KW-0812">Transmembrane</keyword>
<organism evidence="11 12">
    <name type="scientific">Diploscapter pachys</name>
    <dbReference type="NCBI Taxonomy" id="2018661"/>
    <lineage>
        <taxon>Eukaryota</taxon>
        <taxon>Metazoa</taxon>
        <taxon>Ecdysozoa</taxon>
        <taxon>Nematoda</taxon>
        <taxon>Chromadorea</taxon>
        <taxon>Rhabditida</taxon>
        <taxon>Rhabditina</taxon>
        <taxon>Rhabditomorpha</taxon>
        <taxon>Rhabditoidea</taxon>
        <taxon>Rhabditidae</taxon>
        <taxon>Diploscapter</taxon>
    </lineage>
</organism>
<name>A0A2A2LLM7_9BILA</name>
<dbReference type="STRING" id="2018661.A0A2A2LLM7"/>
<dbReference type="PANTHER" id="PTHR12369">
    <property type="entry name" value="CHONDROITIN SYNTHASE"/>
    <property type="match status" value="1"/>
</dbReference>
<evidence type="ECO:0000256" key="4">
    <source>
        <dbReference type="ARBA" id="ARBA00022692"/>
    </source>
</evidence>
<keyword evidence="8 9" id="KW-0472">Membrane</keyword>
<keyword evidence="7 9" id="KW-0333">Golgi apparatus</keyword>
<dbReference type="Pfam" id="PF05679">
    <property type="entry name" value="CHGN"/>
    <property type="match status" value="1"/>
</dbReference>
<keyword evidence="5 9" id="KW-0735">Signal-anchor</keyword>
<dbReference type="GO" id="GO:0047238">
    <property type="term" value="F:glucuronosyl-N-acetylgalactosaminyl-proteoglycan 4-beta-N-acetylgalactosaminyltransferase activity"/>
    <property type="evidence" value="ECO:0007669"/>
    <property type="project" value="TreeGrafter"/>
</dbReference>
<proteinExistence type="inferred from homology"/>
<evidence type="ECO:0000256" key="9">
    <source>
        <dbReference type="RuleBase" id="RU364016"/>
    </source>
</evidence>
<dbReference type="InterPro" id="IPR008428">
    <property type="entry name" value="Chond_GalNAc"/>
</dbReference>
<evidence type="ECO:0000256" key="3">
    <source>
        <dbReference type="ARBA" id="ARBA00022679"/>
    </source>
</evidence>
<evidence type="ECO:0000256" key="5">
    <source>
        <dbReference type="ARBA" id="ARBA00022968"/>
    </source>
</evidence>
<dbReference type="EMBL" id="LIAE01006610">
    <property type="protein sequence ID" value="PAV87018.1"/>
    <property type="molecule type" value="Genomic_DNA"/>
</dbReference>
<evidence type="ECO:0000313" key="11">
    <source>
        <dbReference type="EMBL" id="PAV87018.1"/>
    </source>
</evidence>
<comment type="caution">
    <text evidence="11">The sequence shown here is derived from an EMBL/GenBank/DDBJ whole genome shotgun (WGS) entry which is preliminary data.</text>
</comment>
<dbReference type="OrthoDB" id="9985088at2759"/>
<protein>
    <recommendedName>
        <fullName evidence="9">Hexosyltransferase</fullName>
        <ecNumber evidence="9">2.4.1.-</ecNumber>
    </recommendedName>
</protein>
<sequence length="781" mass="88161">MGSARTSLPLICGFLVGMTLTLILVTSRQVENFDTPCAEAYISAPMREYKDVSGDWVVHQDPMPAPPPNQDATPKVIRARFAATELGTREKLMVAVLAESSLAVTTNTTLGRHFPNLQMFADSSRIDGDLATLTNLISYKLNGQKPHALILSSLFNLTVHESYDWMLLMMDSAYINPFAIWRYVNSVNWNNAVLIGLPASDGSGRCRLDTGILISNPALQTLIHQRHICNTLASGSTDSDQLTFEKCLQVATNLTCQTEYQNYPYSVWGEASGKAAHDYIGQWSEIPGFNDSVAVPQLLSDADARSLHDHFVKVELARLDEEIDEMEELHVRMTDALHTEESPSWPPAVPGFSKPPNRYQISTWEFFTMKDIFRNEPNQNVRPLEGKDRDDVMEVLNAARKYVETRAPELEFVQLRNGYRVFDPRRGMDYMIDLTYRNSDDEIVERRVHLNRFIASTQLLSQVPYVKEDTDLTIVVPVADETEVMPARKLLARHARLCTAATEETRKTRIVMAVFSPVEAHSTKSIADDLEELKRRCKRSFLEADVLTIKRPSSQVRDPAAPPPPPNQNEPPKTPDDILTPAAIASAALDETIDRYGPNTMFLLLPAYADVQKEFLDRVRINTIKHYQVFFPIPFVEFHPTIAGMDMDEKEAGQVSPVERRDAALAMLRDGAPAKRKRPLIVQKDHGRFDSLDFSCISVYGVDYLTARSKLSGRRIDLVSLFLAQSDIHIMRVIEPTLRFRYHSRNCDLDIDEDDASRCIASKRENVAAKDQLAKLIYNEQ</sequence>
<keyword evidence="12" id="KW-1185">Reference proteome</keyword>
<comment type="similarity">
    <text evidence="2 9">Belongs to the chondroitin N-acetylgalactosaminyltransferase family.</text>
</comment>
<evidence type="ECO:0000256" key="1">
    <source>
        <dbReference type="ARBA" id="ARBA00004447"/>
    </source>
</evidence>
<feature type="region of interest" description="Disordered" evidence="10">
    <location>
        <begin position="552"/>
        <end position="578"/>
    </location>
</feature>
<evidence type="ECO:0000256" key="10">
    <source>
        <dbReference type="SAM" id="MobiDB-lite"/>
    </source>
</evidence>
<evidence type="ECO:0000256" key="7">
    <source>
        <dbReference type="ARBA" id="ARBA00023034"/>
    </source>
</evidence>
<reference evidence="11 12" key="1">
    <citation type="journal article" date="2017" name="Curr. Biol.">
        <title>Genome architecture and evolution of a unichromosomal asexual nematode.</title>
        <authorList>
            <person name="Fradin H."/>
            <person name="Zegar C."/>
            <person name="Gutwein M."/>
            <person name="Lucas J."/>
            <person name="Kovtun M."/>
            <person name="Corcoran D."/>
            <person name="Baugh L.R."/>
            <person name="Kiontke K."/>
            <person name="Gunsalus K."/>
            <person name="Fitch D.H."/>
            <person name="Piano F."/>
        </authorList>
    </citation>
    <scope>NUCLEOTIDE SEQUENCE [LARGE SCALE GENOMIC DNA]</scope>
    <source>
        <strain evidence="11">PF1309</strain>
    </source>
</reference>
<keyword evidence="3 9" id="KW-0808">Transferase</keyword>
<dbReference type="Proteomes" id="UP000218231">
    <property type="component" value="Unassembled WGS sequence"/>
</dbReference>
<dbReference type="InterPro" id="IPR051227">
    <property type="entry name" value="CS_glycosyltransferase"/>
</dbReference>